<protein>
    <submittedName>
        <fullName evidence="2">Uncharacterized protein</fullName>
    </submittedName>
</protein>
<keyword evidence="1" id="KW-0812">Transmembrane</keyword>
<organism evidence="2 3">
    <name type="scientific">Austropuccinia psidii MF-1</name>
    <dbReference type="NCBI Taxonomy" id="1389203"/>
    <lineage>
        <taxon>Eukaryota</taxon>
        <taxon>Fungi</taxon>
        <taxon>Dikarya</taxon>
        <taxon>Basidiomycota</taxon>
        <taxon>Pucciniomycotina</taxon>
        <taxon>Pucciniomycetes</taxon>
        <taxon>Pucciniales</taxon>
        <taxon>Sphaerophragmiaceae</taxon>
        <taxon>Austropuccinia</taxon>
    </lineage>
</organism>
<reference evidence="2" key="1">
    <citation type="submission" date="2021-03" db="EMBL/GenBank/DDBJ databases">
        <title>Draft genome sequence of rust myrtle Austropuccinia psidii MF-1, a brazilian biotype.</title>
        <authorList>
            <person name="Quecine M.C."/>
            <person name="Pachon D.M.R."/>
            <person name="Bonatelli M.L."/>
            <person name="Correr F.H."/>
            <person name="Franceschini L.M."/>
            <person name="Leite T.F."/>
            <person name="Margarido G.R.A."/>
            <person name="Almeida C.A."/>
            <person name="Ferrarezi J.A."/>
            <person name="Labate C.A."/>
        </authorList>
    </citation>
    <scope>NUCLEOTIDE SEQUENCE</scope>
    <source>
        <strain evidence="2">MF-1</strain>
    </source>
</reference>
<keyword evidence="3" id="KW-1185">Reference proteome</keyword>
<dbReference type="AlphaFoldDB" id="A0A9Q3BQ45"/>
<keyword evidence="1" id="KW-0472">Membrane</keyword>
<dbReference type="Proteomes" id="UP000765509">
    <property type="component" value="Unassembled WGS sequence"/>
</dbReference>
<feature type="transmembrane region" description="Helical" evidence="1">
    <location>
        <begin position="123"/>
        <end position="142"/>
    </location>
</feature>
<keyword evidence="1" id="KW-1133">Transmembrane helix</keyword>
<name>A0A9Q3BQ45_9BASI</name>
<evidence type="ECO:0000313" key="3">
    <source>
        <dbReference type="Proteomes" id="UP000765509"/>
    </source>
</evidence>
<gene>
    <name evidence="2" type="ORF">O181_008830</name>
</gene>
<sequence length="328" mass="38596">MKSIQEICAKLSKLSEETKKRLTKVSEEQYHFKRDREYLDQDINKLLNIFQNMKPQPQGYTLHNTYQVDIKPDVLLDDKPRYPSQYQVGDNMTYSDKEEQKQLPVASSFPKFSASGGYDHIELIHYIAGLFIVVPSILAYWITANLNTAFKVNASIWYTEIEEIHVRRSRPLWKSQIIQKYSNVTWIWQTAMSFENDKYSVDKDPYDISNTLQDVRKRTNIGKYSPYKRHSFKEKQPSRLDIKDNPKERMAEVTKKKNSFHTCGSTDHYASNFPKERKKVYAIEQVPEDSESYSMVDAIIEHSDDDQDPKEGFVLEYQEETQLEIQDV</sequence>
<comment type="caution">
    <text evidence="2">The sequence shown here is derived from an EMBL/GenBank/DDBJ whole genome shotgun (WGS) entry which is preliminary data.</text>
</comment>
<proteinExistence type="predicted"/>
<evidence type="ECO:0000313" key="2">
    <source>
        <dbReference type="EMBL" id="MBW0469115.1"/>
    </source>
</evidence>
<accession>A0A9Q3BQ45</accession>
<dbReference type="EMBL" id="AVOT02002085">
    <property type="protein sequence ID" value="MBW0469115.1"/>
    <property type="molecule type" value="Genomic_DNA"/>
</dbReference>
<evidence type="ECO:0000256" key="1">
    <source>
        <dbReference type="SAM" id="Phobius"/>
    </source>
</evidence>